<protein>
    <submittedName>
        <fullName evidence="1">Uncharacterized protein</fullName>
    </submittedName>
</protein>
<evidence type="ECO:0000313" key="2">
    <source>
        <dbReference type="Proteomes" id="UP000076798"/>
    </source>
</evidence>
<evidence type="ECO:0000313" key="1">
    <source>
        <dbReference type="EMBL" id="KZT32133.1"/>
    </source>
</evidence>
<proteinExistence type="predicted"/>
<reference evidence="1 2" key="1">
    <citation type="journal article" date="2016" name="Mol. Biol. Evol.">
        <title>Comparative Genomics of Early-Diverging Mushroom-Forming Fungi Provides Insights into the Origins of Lignocellulose Decay Capabilities.</title>
        <authorList>
            <person name="Nagy L.G."/>
            <person name="Riley R."/>
            <person name="Tritt A."/>
            <person name="Adam C."/>
            <person name="Daum C."/>
            <person name="Floudas D."/>
            <person name="Sun H."/>
            <person name="Yadav J.S."/>
            <person name="Pangilinan J."/>
            <person name="Larsson K.H."/>
            <person name="Matsuura K."/>
            <person name="Barry K."/>
            <person name="Labutti K."/>
            <person name="Kuo R."/>
            <person name="Ohm R.A."/>
            <person name="Bhattacharya S.S."/>
            <person name="Shirouzu T."/>
            <person name="Yoshinaga Y."/>
            <person name="Martin F.M."/>
            <person name="Grigoriev I.V."/>
            <person name="Hibbett D.S."/>
        </authorList>
    </citation>
    <scope>NUCLEOTIDE SEQUENCE [LARGE SCALE GENOMIC DNA]</scope>
    <source>
        <strain evidence="1 2">HHB10207 ss-3</strain>
    </source>
</reference>
<keyword evidence="2" id="KW-1185">Reference proteome</keyword>
<organism evidence="1 2">
    <name type="scientific">Sistotremastrum suecicum HHB10207 ss-3</name>
    <dbReference type="NCBI Taxonomy" id="1314776"/>
    <lineage>
        <taxon>Eukaryota</taxon>
        <taxon>Fungi</taxon>
        <taxon>Dikarya</taxon>
        <taxon>Basidiomycota</taxon>
        <taxon>Agaricomycotina</taxon>
        <taxon>Agaricomycetes</taxon>
        <taxon>Sistotremastrales</taxon>
        <taxon>Sistotremastraceae</taxon>
        <taxon>Sistotremastrum</taxon>
    </lineage>
</organism>
<dbReference type="AlphaFoldDB" id="A0A165XF90"/>
<sequence>MTWMCHPPRLRTALEVIDIVSSLSLNVYLIFLSSSPQRSPISVVESIGADVLLALYTLISSTSKFENRMLSKFGEKIIYHVPSTDETDDAPFSLSSGSFRLICVTS</sequence>
<dbReference type="EMBL" id="KV428382">
    <property type="protein sequence ID" value="KZT32133.1"/>
    <property type="molecule type" value="Genomic_DNA"/>
</dbReference>
<dbReference type="Proteomes" id="UP000076798">
    <property type="component" value="Unassembled WGS sequence"/>
</dbReference>
<gene>
    <name evidence="1" type="ORF">SISSUDRAFT_576662</name>
</gene>
<accession>A0A165XF90</accession>
<name>A0A165XF90_9AGAM</name>